<evidence type="ECO:0000256" key="3">
    <source>
        <dbReference type="ARBA" id="ARBA00024356"/>
    </source>
</evidence>
<keyword evidence="5" id="KW-1185">Reference proteome</keyword>
<name>A0ABN2UQ33_9ACTN</name>
<comment type="similarity">
    <text evidence="3">Belongs to the glycosyl hydrolase 130 family.</text>
</comment>
<dbReference type="RefSeq" id="WP_344667943.1">
    <property type="nucleotide sequence ID" value="NZ_BAAAQN010000030.1"/>
</dbReference>
<keyword evidence="4" id="KW-0378">Hydrolase</keyword>
<dbReference type="Proteomes" id="UP001500751">
    <property type="component" value="Unassembled WGS sequence"/>
</dbReference>
<dbReference type="GO" id="GO:0016798">
    <property type="term" value="F:hydrolase activity, acting on glycosyl bonds"/>
    <property type="evidence" value="ECO:0007669"/>
    <property type="project" value="UniProtKB-KW"/>
</dbReference>
<dbReference type="PANTHER" id="PTHR34106">
    <property type="entry name" value="GLYCOSIDASE"/>
    <property type="match status" value="1"/>
</dbReference>
<dbReference type="Pfam" id="PF04041">
    <property type="entry name" value="Glyco_hydro_130"/>
    <property type="match status" value="1"/>
</dbReference>
<sequence length="319" mass="35071">MALPTSDGAFRDLFHRDSANPILTPDDWPYPVNTVFNPGAAHHAGETVLLCRIEDRRGMSHLTVARSPDGIHGWRVDPKPLLAEDPGDATSMWGVEDGRITYVPELETYVIAYTAYGPSGPCVALATTEDFLSVQKLGAVMPPEDKDAALLPRRVNGEFVLYHRPVSTRDTTRPAVWLSRSRDLRHWTAPEPVLAGRQGPWWDAVRVGIGPAPIETSHGWLGVYHGVKQMPAGPIYRVGLVMFDLEEPARVIRRTPGWVMGPEADYETRGDVPNVVFPTGMLHDAETGSLRLYYGAGDSVIAMATADLAEVVDHLMQYG</sequence>
<dbReference type="SUPFAM" id="SSF75005">
    <property type="entry name" value="Arabinanase/levansucrase/invertase"/>
    <property type="match status" value="1"/>
</dbReference>
<accession>A0ABN2UQ33</accession>
<reference evidence="4 5" key="1">
    <citation type="journal article" date="2019" name="Int. J. Syst. Evol. Microbiol.">
        <title>The Global Catalogue of Microorganisms (GCM) 10K type strain sequencing project: providing services to taxonomists for standard genome sequencing and annotation.</title>
        <authorList>
            <consortium name="The Broad Institute Genomics Platform"/>
            <consortium name="The Broad Institute Genome Sequencing Center for Infectious Disease"/>
            <person name="Wu L."/>
            <person name="Ma J."/>
        </authorList>
    </citation>
    <scope>NUCLEOTIDE SEQUENCE [LARGE SCALE GENOMIC DNA]</scope>
    <source>
        <strain evidence="4 5">JCM 16014</strain>
    </source>
</reference>
<evidence type="ECO:0000313" key="4">
    <source>
        <dbReference type="EMBL" id="GAA2040612.1"/>
    </source>
</evidence>
<dbReference type="EMBL" id="BAAAQN010000030">
    <property type="protein sequence ID" value="GAA2040612.1"/>
    <property type="molecule type" value="Genomic_DNA"/>
</dbReference>
<evidence type="ECO:0000256" key="1">
    <source>
        <dbReference type="ARBA" id="ARBA00022676"/>
    </source>
</evidence>
<protein>
    <submittedName>
        <fullName evidence="4">Glycosidase</fullName>
    </submittedName>
</protein>
<dbReference type="PIRSF" id="PIRSF016202">
    <property type="entry name" value="PH1107"/>
    <property type="match status" value="1"/>
</dbReference>
<proteinExistence type="inferred from homology"/>
<dbReference type="InterPro" id="IPR007184">
    <property type="entry name" value="Mannoside_phosphorylase"/>
</dbReference>
<keyword evidence="4" id="KW-0326">Glycosidase</keyword>
<evidence type="ECO:0000256" key="2">
    <source>
        <dbReference type="ARBA" id="ARBA00022679"/>
    </source>
</evidence>
<evidence type="ECO:0000313" key="5">
    <source>
        <dbReference type="Proteomes" id="UP001500751"/>
    </source>
</evidence>
<organism evidence="4 5">
    <name type="scientific">Catenulispora yoronensis</name>
    <dbReference type="NCBI Taxonomy" id="450799"/>
    <lineage>
        <taxon>Bacteria</taxon>
        <taxon>Bacillati</taxon>
        <taxon>Actinomycetota</taxon>
        <taxon>Actinomycetes</taxon>
        <taxon>Catenulisporales</taxon>
        <taxon>Catenulisporaceae</taxon>
        <taxon>Catenulispora</taxon>
    </lineage>
</organism>
<gene>
    <name evidence="4" type="ORF">GCM10009839_48470</name>
</gene>
<keyword evidence="2" id="KW-0808">Transferase</keyword>
<dbReference type="InterPro" id="IPR023296">
    <property type="entry name" value="Glyco_hydro_beta-prop_sf"/>
</dbReference>
<comment type="caution">
    <text evidence="4">The sequence shown here is derived from an EMBL/GenBank/DDBJ whole genome shotgun (WGS) entry which is preliminary data.</text>
</comment>
<keyword evidence="1" id="KW-0328">Glycosyltransferase</keyword>
<dbReference type="PANTHER" id="PTHR34106:SF5">
    <property type="entry name" value="GLYCOSIDASE"/>
    <property type="match status" value="1"/>
</dbReference>
<dbReference type="Gene3D" id="2.115.10.20">
    <property type="entry name" value="Glycosyl hydrolase domain, family 43"/>
    <property type="match status" value="1"/>
</dbReference>
<dbReference type="CDD" id="cd18615">
    <property type="entry name" value="GH130"/>
    <property type="match status" value="1"/>
</dbReference>